<accession>A0A3R7ABH1</accession>
<feature type="transmembrane region" description="Helical" evidence="1">
    <location>
        <begin position="281"/>
        <end position="301"/>
    </location>
</feature>
<feature type="transmembrane region" description="Helical" evidence="1">
    <location>
        <begin position="172"/>
        <end position="196"/>
    </location>
</feature>
<evidence type="ECO:0000256" key="1">
    <source>
        <dbReference type="SAM" id="Phobius"/>
    </source>
</evidence>
<comment type="caution">
    <text evidence="2">The sequence shown here is derived from an EMBL/GenBank/DDBJ whole genome shotgun (WGS) entry which is preliminary data.</text>
</comment>
<dbReference type="Proteomes" id="UP000285060">
    <property type="component" value="Unassembled WGS sequence"/>
</dbReference>
<evidence type="ECO:0000313" key="2">
    <source>
        <dbReference type="EMBL" id="RHY31725.1"/>
    </source>
</evidence>
<feature type="transmembrane region" description="Helical" evidence="1">
    <location>
        <begin position="129"/>
        <end position="152"/>
    </location>
</feature>
<evidence type="ECO:0000313" key="3">
    <source>
        <dbReference type="Proteomes" id="UP000285060"/>
    </source>
</evidence>
<name>A0A3R7ABH1_9STRA</name>
<dbReference type="VEuPathDB" id="FungiDB:H310_02431"/>
<reference evidence="2 3" key="1">
    <citation type="submission" date="2018-08" db="EMBL/GenBank/DDBJ databases">
        <title>Aphanomyces genome sequencing and annotation.</title>
        <authorList>
            <person name="Minardi D."/>
            <person name="Oidtmann B."/>
            <person name="Van Der Giezen M."/>
            <person name="Studholme D.J."/>
        </authorList>
    </citation>
    <scope>NUCLEOTIDE SEQUENCE [LARGE SCALE GENOMIC DNA]</scope>
    <source>
        <strain evidence="2 3">NJM0002</strain>
    </source>
</reference>
<proteinExistence type="predicted"/>
<dbReference type="EMBL" id="QUSY01000190">
    <property type="protein sequence ID" value="RHY31725.1"/>
    <property type="molecule type" value="Genomic_DNA"/>
</dbReference>
<feature type="transmembrane region" description="Helical" evidence="1">
    <location>
        <begin position="208"/>
        <end position="227"/>
    </location>
</feature>
<dbReference type="AlphaFoldDB" id="A0A3R7ABH1"/>
<keyword evidence="1" id="KW-1133">Transmembrane helix</keyword>
<feature type="non-terminal residue" evidence="2">
    <location>
        <position position="1"/>
    </location>
</feature>
<gene>
    <name evidence="2" type="ORF">DYB32_003217</name>
</gene>
<protein>
    <recommendedName>
        <fullName evidence="4">LNR domain-containing protein</fullName>
    </recommendedName>
</protein>
<dbReference type="VEuPathDB" id="FungiDB:H310_09991"/>
<keyword evidence="3" id="KW-1185">Reference proteome</keyword>
<feature type="transmembrane region" description="Helical" evidence="1">
    <location>
        <begin position="425"/>
        <end position="446"/>
    </location>
</feature>
<dbReference type="Gene3D" id="3.30.300.320">
    <property type="match status" value="1"/>
</dbReference>
<keyword evidence="1" id="KW-0472">Membrane</keyword>
<dbReference type="Gene3D" id="3.80.10.10">
    <property type="entry name" value="Ribonuclease Inhibitor"/>
    <property type="match status" value="1"/>
</dbReference>
<dbReference type="InterPro" id="IPR032675">
    <property type="entry name" value="LRR_dom_sf"/>
</dbReference>
<feature type="transmembrane region" description="Helical" evidence="1">
    <location>
        <begin position="338"/>
        <end position="357"/>
    </location>
</feature>
<evidence type="ECO:0008006" key="4">
    <source>
        <dbReference type="Google" id="ProtNLM"/>
    </source>
</evidence>
<sequence>PCAPQFQRYLERAKAKKVFPPDWTSDDDRKLMEVAGQHIHFAVEKHDVMEKYGNLEPMVVRLLAEHILGQVGTWLTVVTLRNGPFHDRVAETCAVMKVAAQTGVAVRDPQLRRSTLLDKSISFFVEVKWALVIGRPLFVLCLLQHALSFMYFAVRGVLMASMTPYEVVLLQAWNPLLSSIVSFAVAGLHVLPYVRLCHHCAGRTKPKRAASVASSLVILYASATHFLEVVCETFMAEQMAEKLAHTNIAYGYALCVTINCWFTPWLFFLPASGLLRMLVDFVDCLLSFVLSTGIPLFYHVVPMLQAKFGSKVYGNSFDWLATNIPVARFLVVNSPVDLIASIGPNLSNFLILWRIVGDLQRTTMPRRHVQHYDIVMRTPAYPRGPDVSDFTKKPAAITPLTATTPLPSSPVHSWPSRLCLMQPTIVKVMLVVNFLWGAVVLVFSTVSTFGRDVCPPFCVRMTAPWDHLGCNCLYVRLNCPTLKSGSAFNRSMASVDGFLDKSMVGTSVLLLLVKSCAIPNGISADTMAQFPRLFAFRIQNTSLRNWDIPSAAFNESVLMIQIFQSDLRHVPRALHHPHSRSGMYIADAPDLGTIPPDVWTRWQDLSTLWLANCNLQTFPEEILTMPYLITLGMEFNTIRTIPAGIADMPALYSLHVVGNQLRALPSQLLRKPSVTIYADGNPIETVDLTDSRVVEALASQRLLLSSTPFCDTLQASPSLASSLNVSVVCPKNCEDMCTQFNLGNSVCNSECFTESCGYDSGDCSLPFN</sequence>
<organism evidence="2 3">
    <name type="scientific">Aphanomyces invadans</name>
    <dbReference type="NCBI Taxonomy" id="157072"/>
    <lineage>
        <taxon>Eukaryota</taxon>
        <taxon>Sar</taxon>
        <taxon>Stramenopiles</taxon>
        <taxon>Oomycota</taxon>
        <taxon>Saprolegniomycetes</taxon>
        <taxon>Saprolegniales</taxon>
        <taxon>Verrucalvaceae</taxon>
        <taxon>Aphanomyces</taxon>
    </lineage>
</organism>
<dbReference type="SUPFAM" id="SSF52058">
    <property type="entry name" value="L domain-like"/>
    <property type="match status" value="1"/>
</dbReference>
<keyword evidence="1" id="KW-0812">Transmembrane</keyword>
<feature type="transmembrane region" description="Helical" evidence="1">
    <location>
        <begin position="247"/>
        <end position="269"/>
    </location>
</feature>